<keyword evidence="4 7" id="KW-0539">Nucleus</keyword>
<dbReference type="GO" id="GO:0032040">
    <property type="term" value="C:small-subunit processome"/>
    <property type="evidence" value="ECO:0007669"/>
    <property type="project" value="TreeGrafter"/>
</dbReference>
<evidence type="ECO:0000256" key="4">
    <source>
        <dbReference type="ARBA" id="ARBA00023242"/>
    </source>
</evidence>
<evidence type="ECO:0000313" key="10">
    <source>
        <dbReference type="Proteomes" id="UP000033140"/>
    </source>
</evidence>
<name>A0A0E9NF27_SAICN</name>
<evidence type="ECO:0000256" key="5">
    <source>
        <dbReference type="ARBA" id="ARBA00023274"/>
    </source>
</evidence>
<reference evidence="9 10" key="1">
    <citation type="journal article" date="2011" name="J. Gen. Appl. Microbiol.">
        <title>Draft genome sequencing of the enigmatic yeast Saitoella complicata.</title>
        <authorList>
            <person name="Nishida H."/>
            <person name="Hamamoto M."/>
            <person name="Sugiyama J."/>
        </authorList>
    </citation>
    <scope>NUCLEOTIDE SEQUENCE [LARGE SCALE GENOMIC DNA]</scope>
    <source>
        <strain evidence="9 10">NRRL Y-17804</strain>
    </source>
</reference>
<protein>
    <recommendedName>
        <fullName evidence="7">U3 small nucleolar ribonucleoprotein protein MPP10</fullName>
    </recommendedName>
</protein>
<dbReference type="EMBL" id="BACD03000015">
    <property type="protein sequence ID" value="GAO48462.1"/>
    <property type="molecule type" value="Genomic_DNA"/>
</dbReference>
<keyword evidence="5 7" id="KW-0687">Ribonucleoprotein</keyword>
<dbReference type="PANTHER" id="PTHR17039:SF0">
    <property type="entry name" value="U3 SMALL NUCLEOLAR RIBONUCLEOPROTEIN PROTEIN MPP10"/>
    <property type="match status" value="1"/>
</dbReference>
<keyword evidence="3 7" id="KW-0698">rRNA processing</keyword>
<evidence type="ECO:0000256" key="7">
    <source>
        <dbReference type="PIRNR" id="PIRNR017300"/>
    </source>
</evidence>
<feature type="compositionally biased region" description="Basic residues" evidence="8">
    <location>
        <begin position="569"/>
        <end position="579"/>
    </location>
</feature>
<evidence type="ECO:0000256" key="8">
    <source>
        <dbReference type="SAM" id="MobiDB-lite"/>
    </source>
</evidence>
<dbReference type="GO" id="GO:0006364">
    <property type="term" value="P:rRNA processing"/>
    <property type="evidence" value="ECO:0007669"/>
    <property type="project" value="UniProtKB-KW"/>
</dbReference>
<feature type="compositionally biased region" description="Basic and acidic residues" evidence="8">
    <location>
        <begin position="580"/>
        <end position="607"/>
    </location>
</feature>
<gene>
    <name evidence="9" type="ORF">G7K_2635-t1</name>
</gene>
<reference evidence="9 10" key="3">
    <citation type="journal article" date="2015" name="Genome Announc.">
        <title>Draft Genome Sequence of the Archiascomycetous Yeast Saitoella complicata.</title>
        <authorList>
            <person name="Yamauchi K."/>
            <person name="Kondo S."/>
            <person name="Hamamoto M."/>
            <person name="Takahashi Y."/>
            <person name="Ogura Y."/>
            <person name="Hayashi T."/>
            <person name="Nishida H."/>
        </authorList>
    </citation>
    <scope>NUCLEOTIDE SEQUENCE [LARGE SCALE GENOMIC DNA]</scope>
    <source>
        <strain evidence="9 10">NRRL Y-17804</strain>
    </source>
</reference>
<dbReference type="PANTHER" id="PTHR17039">
    <property type="entry name" value="U3 SMALL NUCLEOLAR RIBONUCLEOPROTEIN PROTEIN MPP10"/>
    <property type="match status" value="1"/>
</dbReference>
<dbReference type="Proteomes" id="UP000033140">
    <property type="component" value="Unassembled WGS sequence"/>
</dbReference>
<evidence type="ECO:0000313" key="9">
    <source>
        <dbReference type="EMBL" id="GAO48462.1"/>
    </source>
</evidence>
<feature type="region of interest" description="Disordered" evidence="8">
    <location>
        <begin position="545"/>
        <end position="647"/>
    </location>
</feature>
<dbReference type="InterPro" id="IPR012173">
    <property type="entry name" value="Mpp10"/>
</dbReference>
<feature type="compositionally biased region" description="Acidic residues" evidence="8">
    <location>
        <begin position="289"/>
        <end position="304"/>
    </location>
</feature>
<sequence length="647" mass="73252">MADQIATPTDQHQTSLSSLVNTLETAPETFLTPTPALHASTLVVAKRLLDPVAKQFSNVFNEIYLQGMDVEQIWEQVRMVTDEVVDDVMEVEVEDEEDDVDEDGLEGLEDEDVSDVDDEEDEEEYGSEMEENEFEGFHSEDEEGVEGESFLDTEAEEDFEEEEEDEEMEGDASIDRDVDEQMFESDDEENDEEGDAADEEAGEEYTKDVFGLNDKFFSIDDFNRQTEEMENRNMMDEDDEIDYFADPDQQNVEGEEDQPEEIKYEDFFGPKKGAKKVAGGKRKRTAGDDGSEAEKQEEEEDNDDQIFNRMQKDLFADEEEDERDAVGKPASAAAKRQAAIADEIRRYEMENIGKKDWTMMGEAKARDRPTNALLEEDVEFDRAAKPVPVITEETTQTLEEIIKQRILDQNFDDIVRRHPDSIPEFKASRLLPDIDNERSSKSLAEQYEDDYQKKMNPTKTDARDEKLYKEHEEISKLFADIVHKLDALTSYHYTPKPPTESITVVTNAPTIALEEAQPTSLAAKDQLAPQEVYSADRRAMRAEGLLVGPSGLPQARSEMSREEKATNRRRDKQRLRKKLRAENEKKAVDEKAGKKQSQKDMDGDVVKTLKSAGVTVIGKGGEKRDLQGKLQQGGKQTAAAGAAGLKL</sequence>
<feature type="compositionally biased region" description="Basic and acidic residues" evidence="8">
    <location>
        <begin position="217"/>
        <end position="235"/>
    </location>
</feature>
<comment type="caution">
    <text evidence="9">The sequence shown here is derived from an EMBL/GenBank/DDBJ whole genome shotgun (WGS) entry which is preliminary data.</text>
</comment>
<feature type="compositionally biased region" description="Acidic residues" evidence="8">
    <location>
        <begin position="236"/>
        <end position="245"/>
    </location>
</feature>
<keyword evidence="10" id="KW-1185">Reference proteome</keyword>
<reference evidence="9 10" key="2">
    <citation type="journal article" date="2014" name="J. Gen. Appl. Microbiol.">
        <title>The early diverging ascomycetous budding yeast Saitoella complicata has three histone deacetylases belonging to the Clr6, Hos2, and Rpd3 lineages.</title>
        <authorList>
            <person name="Nishida H."/>
            <person name="Matsumoto T."/>
            <person name="Kondo S."/>
            <person name="Hamamoto M."/>
            <person name="Yoshikawa H."/>
        </authorList>
    </citation>
    <scope>NUCLEOTIDE SEQUENCE [LARGE SCALE GENOMIC DNA]</scope>
    <source>
        <strain evidence="9 10">NRRL Y-17804</strain>
    </source>
</reference>
<evidence type="ECO:0000256" key="6">
    <source>
        <dbReference type="ARBA" id="ARBA00029455"/>
    </source>
</evidence>
<feature type="compositionally biased region" description="Basic and acidic residues" evidence="8">
    <location>
        <begin position="260"/>
        <end position="269"/>
    </location>
</feature>
<accession>A0A0E9NF27</accession>
<keyword evidence="2 7" id="KW-0690">Ribosome biogenesis</keyword>
<dbReference type="AlphaFoldDB" id="A0A0E9NF27"/>
<organism evidence="9 10">
    <name type="scientific">Saitoella complicata (strain BCRC 22490 / CBS 7301 / JCM 7358 / NBRC 10748 / NRRL Y-17804)</name>
    <dbReference type="NCBI Taxonomy" id="698492"/>
    <lineage>
        <taxon>Eukaryota</taxon>
        <taxon>Fungi</taxon>
        <taxon>Dikarya</taxon>
        <taxon>Ascomycota</taxon>
        <taxon>Taphrinomycotina</taxon>
        <taxon>Taphrinomycotina incertae sedis</taxon>
        <taxon>Saitoella</taxon>
    </lineage>
</organism>
<feature type="compositionally biased region" description="Basic and acidic residues" evidence="8">
    <location>
        <begin position="558"/>
        <end position="568"/>
    </location>
</feature>
<dbReference type="PIRSF" id="PIRSF017300">
    <property type="entry name" value="snoRNP_Mpp10"/>
    <property type="match status" value="1"/>
</dbReference>
<feature type="compositionally biased region" description="Acidic residues" evidence="8">
    <location>
        <begin position="91"/>
        <end position="203"/>
    </location>
</feature>
<dbReference type="GO" id="GO:0034457">
    <property type="term" value="C:Mpp10 complex"/>
    <property type="evidence" value="ECO:0007669"/>
    <property type="project" value="UniProtKB-UniRule"/>
</dbReference>
<dbReference type="STRING" id="698492.A0A0E9NF27"/>
<feature type="region of interest" description="Disordered" evidence="8">
    <location>
        <begin position="91"/>
        <end position="337"/>
    </location>
</feature>
<dbReference type="Pfam" id="PF04006">
    <property type="entry name" value="Mpp10"/>
    <property type="match status" value="1"/>
</dbReference>
<evidence type="ECO:0000256" key="3">
    <source>
        <dbReference type="ARBA" id="ARBA00022552"/>
    </source>
</evidence>
<dbReference type="OMA" id="HFAEDFG"/>
<feature type="compositionally biased region" description="Low complexity" evidence="8">
    <location>
        <begin position="628"/>
        <end position="647"/>
    </location>
</feature>
<evidence type="ECO:0000256" key="1">
    <source>
        <dbReference type="ARBA" id="ARBA00004604"/>
    </source>
</evidence>
<proteinExistence type="inferred from homology"/>
<comment type="subcellular location">
    <subcellularLocation>
        <location evidence="1 7">Nucleus</location>
        <location evidence="1 7">Nucleolus</location>
    </subcellularLocation>
</comment>
<dbReference type="GO" id="GO:0005732">
    <property type="term" value="C:sno(s)RNA-containing ribonucleoprotein complex"/>
    <property type="evidence" value="ECO:0007669"/>
    <property type="project" value="UniProtKB-UniRule"/>
</dbReference>
<feature type="compositionally biased region" description="Basic residues" evidence="8">
    <location>
        <begin position="272"/>
        <end position="284"/>
    </location>
</feature>
<evidence type="ECO:0000256" key="2">
    <source>
        <dbReference type="ARBA" id="ARBA00022517"/>
    </source>
</evidence>
<comment type="similarity">
    <text evidence="6 7">Belongs to the MPP10 family.</text>
</comment>
<comment type="function">
    <text evidence="7">Involved in nucleolar processing of pre-18S ribosomal RNA.</text>
</comment>